<sequence>PCRCFLFTATLEQARHNNRVPLQDLLLVGNDTPDAVDK</sequence>
<feature type="non-terminal residue" evidence="1">
    <location>
        <position position="1"/>
    </location>
</feature>
<name>A0A2J8J0X3_PANTR</name>
<proteinExistence type="predicted"/>
<gene>
    <name evidence="1" type="ORF">CK820_G0051507</name>
</gene>
<accession>A0A2J8J0X3</accession>
<dbReference type="Proteomes" id="UP000236370">
    <property type="component" value="Unassembled WGS sequence"/>
</dbReference>
<feature type="non-terminal residue" evidence="1">
    <location>
        <position position="38"/>
    </location>
</feature>
<protein>
    <submittedName>
        <fullName evidence="1">PNKP isoform 2</fullName>
    </submittedName>
</protein>
<evidence type="ECO:0000313" key="2">
    <source>
        <dbReference type="Proteomes" id="UP000236370"/>
    </source>
</evidence>
<reference evidence="1 2" key="1">
    <citation type="submission" date="2017-12" db="EMBL/GenBank/DDBJ databases">
        <title>High-resolution comparative analysis of great ape genomes.</title>
        <authorList>
            <person name="Pollen A."/>
            <person name="Hastie A."/>
            <person name="Hormozdiari F."/>
            <person name="Dougherty M."/>
            <person name="Liu R."/>
            <person name="Chaisson M."/>
            <person name="Hoppe E."/>
            <person name="Hill C."/>
            <person name="Pang A."/>
            <person name="Hillier L."/>
            <person name="Baker C."/>
            <person name="Armstrong J."/>
            <person name="Shendure J."/>
            <person name="Paten B."/>
            <person name="Wilson R."/>
            <person name="Chao H."/>
            <person name="Schneider V."/>
            <person name="Ventura M."/>
            <person name="Kronenberg Z."/>
            <person name="Murali S."/>
            <person name="Gordon D."/>
            <person name="Cantsilieris S."/>
            <person name="Munson K."/>
            <person name="Nelson B."/>
            <person name="Raja A."/>
            <person name="Underwood J."/>
            <person name="Diekhans M."/>
            <person name="Fiddes I."/>
            <person name="Haussler D."/>
            <person name="Eichler E."/>
        </authorList>
    </citation>
    <scope>NUCLEOTIDE SEQUENCE [LARGE SCALE GENOMIC DNA]</scope>
    <source>
        <strain evidence="1">Yerkes chimp pedigree #C0471</strain>
    </source>
</reference>
<evidence type="ECO:0000313" key="1">
    <source>
        <dbReference type="EMBL" id="PNI16421.1"/>
    </source>
</evidence>
<dbReference type="EMBL" id="NBAG03000541">
    <property type="protein sequence ID" value="PNI16421.1"/>
    <property type="molecule type" value="Genomic_DNA"/>
</dbReference>
<organism evidence="1 2">
    <name type="scientific">Pan troglodytes</name>
    <name type="common">Chimpanzee</name>
    <dbReference type="NCBI Taxonomy" id="9598"/>
    <lineage>
        <taxon>Eukaryota</taxon>
        <taxon>Metazoa</taxon>
        <taxon>Chordata</taxon>
        <taxon>Craniata</taxon>
        <taxon>Vertebrata</taxon>
        <taxon>Euteleostomi</taxon>
        <taxon>Mammalia</taxon>
        <taxon>Eutheria</taxon>
        <taxon>Euarchontoglires</taxon>
        <taxon>Primates</taxon>
        <taxon>Haplorrhini</taxon>
        <taxon>Catarrhini</taxon>
        <taxon>Hominidae</taxon>
        <taxon>Pan</taxon>
    </lineage>
</organism>
<comment type="caution">
    <text evidence="1">The sequence shown here is derived from an EMBL/GenBank/DDBJ whole genome shotgun (WGS) entry which is preliminary data.</text>
</comment>
<dbReference type="AlphaFoldDB" id="A0A2J8J0X3"/>